<dbReference type="InterPro" id="IPR045569">
    <property type="entry name" value="Metalloprtase-TldD/E_C"/>
</dbReference>
<accession>A0A075LQU0</accession>
<dbReference type="GeneID" id="24841351"/>
<feature type="domain" description="Metalloprotease TldD/E C-terminal" evidence="2">
    <location>
        <begin position="228"/>
        <end position="429"/>
    </location>
</feature>
<protein>
    <recommendedName>
        <fullName evidence="6">Peptidase</fullName>
    </recommendedName>
</protein>
<dbReference type="KEGG" id="ppac:PAP_01085"/>
<organism evidence="4 5">
    <name type="scientific">Palaeococcus pacificus DY20341</name>
    <dbReference type="NCBI Taxonomy" id="1343739"/>
    <lineage>
        <taxon>Archaea</taxon>
        <taxon>Methanobacteriati</taxon>
        <taxon>Methanobacteriota</taxon>
        <taxon>Thermococci</taxon>
        <taxon>Thermococcales</taxon>
        <taxon>Thermococcaceae</taxon>
        <taxon>Palaeococcus</taxon>
    </lineage>
</organism>
<dbReference type="GO" id="GO:0008237">
    <property type="term" value="F:metallopeptidase activity"/>
    <property type="evidence" value="ECO:0007669"/>
    <property type="project" value="InterPro"/>
</dbReference>
<dbReference type="PANTHER" id="PTHR43421:SF1">
    <property type="entry name" value="METALLOPROTEASE PMBA"/>
    <property type="match status" value="1"/>
</dbReference>
<reference evidence="4 5" key="2">
    <citation type="journal article" date="2015" name="Genome Announc.">
        <title>Complete Genome Sequence of Hyperthermophilic Piezophilic Archaeon Palaeococcus pacificus DY20341T, Isolated from Deep-Sea Hydrothermal Sediments.</title>
        <authorList>
            <person name="Zeng X."/>
            <person name="Jebbar M."/>
            <person name="Shao Z."/>
        </authorList>
    </citation>
    <scope>NUCLEOTIDE SEQUENCE [LARGE SCALE GENOMIC DNA]</scope>
    <source>
        <strain evidence="4 5">DY20341</strain>
    </source>
</reference>
<dbReference type="InterPro" id="IPR047657">
    <property type="entry name" value="PmbA"/>
</dbReference>
<dbReference type="InterPro" id="IPR045570">
    <property type="entry name" value="Metalloprtase-TldD/E_cen_dom"/>
</dbReference>
<gene>
    <name evidence="4" type="ORF">PAP_01085</name>
</gene>
<evidence type="ECO:0000259" key="1">
    <source>
        <dbReference type="Pfam" id="PF01523"/>
    </source>
</evidence>
<keyword evidence="5" id="KW-1185">Reference proteome</keyword>
<name>A0A075LQU0_9EURY</name>
<evidence type="ECO:0000259" key="3">
    <source>
        <dbReference type="Pfam" id="PF19290"/>
    </source>
</evidence>
<dbReference type="EMBL" id="CP006019">
    <property type="protein sequence ID" value="AIF68659.1"/>
    <property type="molecule type" value="Genomic_DNA"/>
</dbReference>
<evidence type="ECO:0008006" key="6">
    <source>
        <dbReference type="Google" id="ProtNLM"/>
    </source>
</evidence>
<dbReference type="Pfam" id="PF19290">
    <property type="entry name" value="PmbA_TldD_2nd"/>
    <property type="match status" value="1"/>
</dbReference>
<dbReference type="InterPro" id="IPR035068">
    <property type="entry name" value="TldD/PmbA_N"/>
</dbReference>
<evidence type="ECO:0000259" key="2">
    <source>
        <dbReference type="Pfam" id="PF19289"/>
    </source>
</evidence>
<feature type="domain" description="Metalloprotease TldD/E N-terminal" evidence="1">
    <location>
        <begin position="16"/>
        <end position="82"/>
    </location>
</feature>
<dbReference type="SUPFAM" id="SSF111283">
    <property type="entry name" value="Putative modulator of DNA gyrase, PmbA/TldD"/>
    <property type="match status" value="1"/>
</dbReference>
<evidence type="ECO:0000313" key="5">
    <source>
        <dbReference type="Proteomes" id="UP000027981"/>
    </source>
</evidence>
<dbReference type="InterPro" id="IPR036059">
    <property type="entry name" value="TldD/PmbA_sf"/>
</dbReference>
<dbReference type="GO" id="GO:0006508">
    <property type="term" value="P:proteolysis"/>
    <property type="evidence" value="ECO:0007669"/>
    <property type="project" value="InterPro"/>
</dbReference>
<evidence type="ECO:0000313" key="4">
    <source>
        <dbReference type="EMBL" id="AIF68659.1"/>
    </source>
</evidence>
<dbReference type="OrthoDB" id="84520at2157"/>
<dbReference type="GO" id="GO:0005829">
    <property type="term" value="C:cytosol"/>
    <property type="evidence" value="ECO:0007669"/>
    <property type="project" value="TreeGrafter"/>
</dbReference>
<dbReference type="Proteomes" id="UP000027981">
    <property type="component" value="Chromosome"/>
</dbReference>
<dbReference type="RefSeq" id="WP_048164183.1">
    <property type="nucleotide sequence ID" value="NZ_CP006019.1"/>
</dbReference>
<dbReference type="Pfam" id="PF01523">
    <property type="entry name" value="PmbA_TldD_1st"/>
    <property type="match status" value="1"/>
</dbReference>
<dbReference type="STRING" id="1343739.PAP_01085"/>
<dbReference type="AlphaFoldDB" id="A0A075LQU0"/>
<dbReference type="eggNOG" id="arCOG00322">
    <property type="taxonomic scope" value="Archaea"/>
</dbReference>
<sequence>MIDELIRILNHKNVEWEIYWEAGRGSSFKIERGRLERAQRKYHSGIGLRIGYKGRQGFSYITGLNHDRATLEKFVNRTIKLAKVSEVPFLGFAKESKFKRVKGLHDRKIEELSFEDAIEYAKVLLEKEKELKEEIGKAYTLSGSLAFGHAVDGIANSNGVEKQEPSTAMSFGLYIIKREMGKNGSGSYYKGFRNIPDFEEELSKGLKSALRDADLSFNAKQESGFEGEVVLEPHTAVSIIGILMSNLYADNVYHKRSRFENPGVDVANEAFTLIDDSTIEGKLGSYSFDGEGNPSQRTVLIEEGILKSFLFDEYYAKLMNAKSTGNAVRDFRTTPHIGTSNLIVDGRREDLEDLDNAVVIKKVFGEHTANPISGDFSLTVELGYKIEDGELKPFKDNMFVGNVFEVIKSINALGKKEEELGGFISPRILTFGKIV</sequence>
<proteinExistence type="predicted"/>
<dbReference type="PANTHER" id="PTHR43421">
    <property type="entry name" value="METALLOPROTEASE PMBA"/>
    <property type="match status" value="1"/>
</dbReference>
<dbReference type="HOGENOM" id="CLU_026425_4_2_2"/>
<feature type="domain" description="Metalloprotease TldD/E central" evidence="3">
    <location>
        <begin position="108"/>
        <end position="193"/>
    </location>
</feature>
<dbReference type="InterPro" id="IPR002510">
    <property type="entry name" value="Metalloprtase-TldD/E_N"/>
</dbReference>
<dbReference type="Pfam" id="PF19289">
    <property type="entry name" value="PmbA_TldD_3rd"/>
    <property type="match status" value="1"/>
</dbReference>
<reference evidence="5" key="1">
    <citation type="submission" date="2013-06" db="EMBL/GenBank/DDBJ databases">
        <title>Complete Genome Sequence of Hyperthermophilic Palaeococcus pacificus DY20341T, Isolated from a Deep-Sea Hydrothermal Sediments.</title>
        <authorList>
            <person name="Zeng X."/>
            <person name="Shao Z."/>
        </authorList>
    </citation>
    <scope>NUCLEOTIDE SEQUENCE [LARGE SCALE GENOMIC DNA]</scope>
    <source>
        <strain evidence="5">DY20341</strain>
    </source>
</reference>
<dbReference type="Gene3D" id="3.30.2290.10">
    <property type="entry name" value="PmbA/TldD superfamily"/>
    <property type="match status" value="1"/>
</dbReference>